<comment type="caution">
    <text evidence="2">The sequence shown here is derived from an EMBL/GenBank/DDBJ whole genome shotgun (WGS) entry which is preliminary data.</text>
</comment>
<feature type="signal peptide" evidence="1">
    <location>
        <begin position="1"/>
        <end position="20"/>
    </location>
</feature>
<evidence type="ECO:0000313" key="2">
    <source>
        <dbReference type="EMBL" id="GHF46388.1"/>
    </source>
</evidence>
<evidence type="ECO:0000313" key="3">
    <source>
        <dbReference type="Proteomes" id="UP000619376"/>
    </source>
</evidence>
<keyword evidence="1" id="KW-0732">Signal</keyword>
<keyword evidence="3" id="KW-1185">Reference proteome</keyword>
<organism evidence="2 3">
    <name type="scientific">Deinococcus metalli</name>
    <dbReference type="NCBI Taxonomy" id="1141878"/>
    <lineage>
        <taxon>Bacteria</taxon>
        <taxon>Thermotogati</taxon>
        <taxon>Deinococcota</taxon>
        <taxon>Deinococci</taxon>
        <taxon>Deinococcales</taxon>
        <taxon>Deinococcaceae</taxon>
        <taxon>Deinococcus</taxon>
    </lineage>
</organism>
<protein>
    <submittedName>
        <fullName evidence="2">Uncharacterized protein</fullName>
    </submittedName>
</protein>
<dbReference type="Proteomes" id="UP000619376">
    <property type="component" value="Unassembled WGS sequence"/>
</dbReference>
<feature type="chain" id="PRO_5047008546" evidence="1">
    <location>
        <begin position="21"/>
        <end position="295"/>
    </location>
</feature>
<dbReference type="EMBL" id="BNAJ01000005">
    <property type="protein sequence ID" value="GHF46388.1"/>
    <property type="molecule type" value="Genomic_DNA"/>
</dbReference>
<evidence type="ECO:0000256" key="1">
    <source>
        <dbReference type="SAM" id="SignalP"/>
    </source>
</evidence>
<gene>
    <name evidence="2" type="ORF">GCM10017781_23570</name>
</gene>
<proteinExistence type="predicted"/>
<reference evidence="3" key="1">
    <citation type="journal article" date="2019" name="Int. J. Syst. Evol. Microbiol.">
        <title>The Global Catalogue of Microorganisms (GCM) 10K type strain sequencing project: providing services to taxonomists for standard genome sequencing and annotation.</title>
        <authorList>
            <consortium name="The Broad Institute Genomics Platform"/>
            <consortium name="The Broad Institute Genome Sequencing Center for Infectious Disease"/>
            <person name="Wu L."/>
            <person name="Ma J."/>
        </authorList>
    </citation>
    <scope>NUCLEOTIDE SEQUENCE [LARGE SCALE GENOMIC DNA]</scope>
    <source>
        <strain evidence="3">CGMCC 1.18437</strain>
    </source>
</reference>
<accession>A0ABQ3JR38</accession>
<sequence length="295" mass="31595">MKHMMLAGSLLIGALGVAGAEDFRWTPPPCDPTVNGCSTGNGVVDIQKKDQVFKGDLSSTLTEAITVSIPAVVAMHLHEKSWTVDLFNLTNCDCYRAGEHNKVTGRDDVVDLEAIMNRSGSYWKGDNLAIAGNPYSFTGTVNLAGLTGAEAQLKNKVTSYPGIVYDNVKGTVDWKGPIVCFNRKIVEKFSNSTNWKVNISVSGVTPGFPKLVLGDMLPGTMTKETDAPNGAKFVKTLYNNGASASLEFTNTQAGFDKKTTGGWLDDYILEALVFDGSETAGNKTAAVNFKLTGTF</sequence>
<name>A0ABQ3JR38_9DEIO</name>